<accession>A0A2A2HQC3</accession>
<evidence type="ECO:0008006" key="3">
    <source>
        <dbReference type="Google" id="ProtNLM"/>
    </source>
</evidence>
<organism evidence="1 2">
    <name type="scientific">Methanosarcina spelaei</name>
    <dbReference type="NCBI Taxonomy" id="1036679"/>
    <lineage>
        <taxon>Archaea</taxon>
        <taxon>Methanobacteriati</taxon>
        <taxon>Methanobacteriota</taxon>
        <taxon>Stenosarchaea group</taxon>
        <taxon>Methanomicrobia</taxon>
        <taxon>Methanosarcinales</taxon>
        <taxon>Methanosarcinaceae</taxon>
        <taxon>Methanosarcina</taxon>
    </lineage>
</organism>
<dbReference type="InterPro" id="IPR007197">
    <property type="entry name" value="rSAM"/>
</dbReference>
<evidence type="ECO:0000313" key="2">
    <source>
        <dbReference type="Proteomes" id="UP000218164"/>
    </source>
</evidence>
<dbReference type="AlphaFoldDB" id="A0A2A2HQC3"/>
<dbReference type="SFLD" id="SFLDS00029">
    <property type="entry name" value="Radical_SAM"/>
    <property type="match status" value="1"/>
</dbReference>
<keyword evidence="2" id="KW-1185">Reference proteome</keyword>
<sequence length="239" mass="25985">MIILTADETMMSRYRGGIFLGFSTCSPKGILPDWLYFAAFAPPVQRSKGRAVTADFGLRVLEASLLNNGFSEEEVAIVHPRDMKKMIGPDTKIIAIGAHDPLGINPPTSTFVDMVRTGPPYNRIKFLELLDTLSKMNVKVVVGGKGAWQVADPVIMDKLGIDYVHLGEGKISVPRMFRSIVNGEDVPRVVTGEDVPVEVIPKILGPTTHGLVEISRGCCRGCAFCTPGRYKPFGPVRSG</sequence>
<proteinExistence type="predicted"/>
<dbReference type="Gene3D" id="3.40.50.280">
    <property type="entry name" value="Cobalamin-binding domain"/>
    <property type="match status" value="1"/>
</dbReference>
<dbReference type="SFLD" id="SFLDG01082">
    <property type="entry name" value="B12-binding_domain_containing"/>
    <property type="match status" value="1"/>
</dbReference>
<dbReference type="PANTHER" id="PTHR42731:SF4">
    <property type="entry name" value="RADICAL SAM DOMAIN PROTEIN"/>
    <property type="match status" value="1"/>
</dbReference>
<evidence type="ECO:0000313" key="1">
    <source>
        <dbReference type="EMBL" id="PAV11671.1"/>
    </source>
</evidence>
<reference evidence="1 2" key="1">
    <citation type="journal article" date="2017" name="BMC Genomics">
        <title>Genomic analysis of methanogenic archaea reveals a shift towards energy conservation.</title>
        <authorList>
            <person name="Gilmore S.P."/>
            <person name="Henske J.K."/>
            <person name="Sexton J.A."/>
            <person name="Solomon K.V."/>
            <person name="Seppala S."/>
            <person name="Yoo J.I."/>
            <person name="Huyett L.M."/>
            <person name="Pressman A."/>
            <person name="Cogan J.Z."/>
            <person name="Kivenson V."/>
            <person name="Peng X."/>
            <person name="Tan Y."/>
            <person name="Valentine D.L."/>
            <person name="O'Malley M.A."/>
        </authorList>
    </citation>
    <scope>NUCLEOTIDE SEQUENCE [LARGE SCALE GENOMIC DNA]</scope>
    <source>
        <strain evidence="1 2">MC-15</strain>
    </source>
</reference>
<dbReference type="GO" id="GO:0051536">
    <property type="term" value="F:iron-sulfur cluster binding"/>
    <property type="evidence" value="ECO:0007669"/>
    <property type="project" value="InterPro"/>
</dbReference>
<dbReference type="PANTHER" id="PTHR42731">
    <property type="entry name" value="SLL1084 PROTEIN"/>
    <property type="match status" value="1"/>
</dbReference>
<name>A0A2A2HQC3_9EURY</name>
<protein>
    <recommendedName>
        <fullName evidence="3">Radical SAM protein</fullName>
    </recommendedName>
</protein>
<gene>
    <name evidence="1" type="ORF">ASJ81_09515</name>
</gene>
<dbReference type="Proteomes" id="UP000218164">
    <property type="component" value="Unassembled WGS sequence"/>
</dbReference>
<dbReference type="GO" id="GO:0003824">
    <property type="term" value="F:catalytic activity"/>
    <property type="evidence" value="ECO:0007669"/>
    <property type="project" value="InterPro"/>
</dbReference>
<dbReference type="EMBL" id="LMVP01000490">
    <property type="protein sequence ID" value="PAV11671.1"/>
    <property type="molecule type" value="Genomic_DNA"/>
</dbReference>
<comment type="caution">
    <text evidence="1">The sequence shown here is derived from an EMBL/GenBank/DDBJ whole genome shotgun (WGS) entry which is preliminary data.</text>
</comment>